<reference evidence="1" key="2">
    <citation type="journal article" date="2015" name="Data Brief">
        <title>Shoot transcriptome of the giant reed, Arundo donax.</title>
        <authorList>
            <person name="Barrero R.A."/>
            <person name="Guerrero F.D."/>
            <person name="Moolhuijzen P."/>
            <person name="Goolsby J.A."/>
            <person name="Tidwell J."/>
            <person name="Bellgard S.E."/>
            <person name="Bellgard M.I."/>
        </authorList>
    </citation>
    <scope>NUCLEOTIDE SEQUENCE</scope>
    <source>
        <tissue evidence="1">Shoot tissue taken approximately 20 cm above the soil surface</tissue>
    </source>
</reference>
<name>A0A0A8ZPW4_ARUDO</name>
<sequence length="18" mass="1793">MAQVAGTEGILSKSCGQL</sequence>
<accession>A0A0A8ZPW4</accession>
<dbReference type="EMBL" id="GBRH01256446">
    <property type="protein sequence ID" value="JAD41449.1"/>
    <property type="molecule type" value="Transcribed_RNA"/>
</dbReference>
<organism evidence="1">
    <name type="scientific">Arundo donax</name>
    <name type="common">Giant reed</name>
    <name type="synonym">Donax arundinaceus</name>
    <dbReference type="NCBI Taxonomy" id="35708"/>
    <lineage>
        <taxon>Eukaryota</taxon>
        <taxon>Viridiplantae</taxon>
        <taxon>Streptophyta</taxon>
        <taxon>Embryophyta</taxon>
        <taxon>Tracheophyta</taxon>
        <taxon>Spermatophyta</taxon>
        <taxon>Magnoliopsida</taxon>
        <taxon>Liliopsida</taxon>
        <taxon>Poales</taxon>
        <taxon>Poaceae</taxon>
        <taxon>PACMAD clade</taxon>
        <taxon>Arundinoideae</taxon>
        <taxon>Arundineae</taxon>
        <taxon>Arundo</taxon>
    </lineage>
</organism>
<evidence type="ECO:0000313" key="1">
    <source>
        <dbReference type="EMBL" id="JAD41449.1"/>
    </source>
</evidence>
<protein>
    <submittedName>
        <fullName evidence="1">Uncharacterized protein</fullName>
    </submittedName>
</protein>
<reference evidence="1" key="1">
    <citation type="submission" date="2014-09" db="EMBL/GenBank/DDBJ databases">
        <authorList>
            <person name="Magalhaes I.L.F."/>
            <person name="Oliveira U."/>
            <person name="Santos F.R."/>
            <person name="Vidigal T.H.D.A."/>
            <person name="Brescovit A.D."/>
            <person name="Santos A.J."/>
        </authorList>
    </citation>
    <scope>NUCLEOTIDE SEQUENCE</scope>
    <source>
        <tissue evidence="1">Shoot tissue taken approximately 20 cm above the soil surface</tissue>
    </source>
</reference>
<proteinExistence type="predicted"/>
<dbReference type="AlphaFoldDB" id="A0A0A8ZPW4"/>